<feature type="transmembrane region" description="Helical" evidence="1">
    <location>
        <begin position="251"/>
        <end position="272"/>
    </location>
</feature>
<feature type="transmembrane region" description="Helical" evidence="1">
    <location>
        <begin position="217"/>
        <end position="235"/>
    </location>
</feature>
<accession>A0A402BKB5</accession>
<feature type="transmembrane region" description="Helical" evidence="1">
    <location>
        <begin position="292"/>
        <end position="309"/>
    </location>
</feature>
<feature type="transmembrane region" description="Helical" evidence="1">
    <location>
        <begin position="116"/>
        <end position="135"/>
    </location>
</feature>
<dbReference type="RefSeq" id="WP_161982690.1">
    <property type="nucleotide sequence ID" value="NZ_BIFT01000002.1"/>
</dbReference>
<feature type="transmembrane region" description="Helical" evidence="1">
    <location>
        <begin position="44"/>
        <end position="64"/>
    </location>
</feature>
<comment type="caution">
    <text evidence="2">The sequence shown here is derived from an EMBL/GenBank/DDBJ whole genome shotgun (WGS) entry which is preliminary data.</text>
</comment>
<dbReference type="AlphaFoldDB" id="A0A402BKB5"/>
<organism evidence="2 3">
    <name type="scientific">Dictyobacter alpinus</name>
    <dbReference type="NCBI Taxonomy" id="2014873"/>
    <lineage>
        <taxon>Bacteria</taxon>
        <taxon>Bacillati</taxon>
        <taxon>Chloroflexota</taxon>
        <taxon>Ktedonobacteria</taxon>
        <taxon>Ktedonobacterales</taxon>
        <taxon>Dictyobacteraceae</taxon>
        <taxon>Dictyobacter</taxon>
    </lineage>
</organism>
<name>A0A402BKB5_9CHLR</name>
<proteinExistence type="predicted"/>
<evidence type="ECO:0000313" key="2">
    <source>
        <dbReference type="EMBL" id="GCE31798.1"/>
    </source>
</evidence>
<dbReference type="Proteomes" id="UP000287171">
    <property type="component" value="Unassembled WGS sequence"/>
</dbReference>
<reference evidence="3" key="1">
    <citation type="submission" date="2018-12" db="EMBL/GenBank/DDBJ databases">
        <title>Tengunoibacter tsumagoiensis gen. nov., sp. nov., Dictyobacter kobayashii sp. nov., D. alpinus sp. nov., and D. joshuensis sp. nov. and description of Dictyobacteraceae fam. nov. within the order Ktedonobacterales isolated from Tengu-no-mugimeshi.</title>
        <authorList>
            <person name="Wang C.M."/>
            <person name="Zheng Y."/>
            <person name="Sakai Y."/>
            <person name="Toyoda A."/>
            <person name="Minakuchi Y."/>
            <person name="Abe K."/>
            <person name="Yokota A."/>
            <person name="Yabe S."/>
        </authorList>
    </citation>
    <scope>NUCLEOTIDE SEQUENCE [LARGE SCALE GENOMIC DNA]</scope>
    <source>
        <strain evidence="3">Uno16</strain>
    </source>
</reference>
<evidence type="ECO:0000256" key="1">
    <source>
        <dbReference type="SAM" id="Phobius"/>
    </source>
</evidence>
<feature type="transmembrane region" description="Helical" evidence="1">
    <location>
        <begin position="17"/>
        <end position="38"/>
    </location>
</feature>
<keyword evidence="1" id="KW-0472">Membrane</keyword>
<protein>
    <submittedName>
        <fullName evidence="2">Uncharacterized protein</fullName>
    </submittedName>
</protein>
<dbReference type="EMBL" id="BIFT01000002">
    <property type="protein sequence ID" value="GCE31798.1"/>
    <property type="molecule type" value="Genomic_DNA"/>
</dbReference>
<feature type="transmembrane region" description="Helical" evidence="1">
    <location>
        <begin position="85"/>
        <end position="104"/>
    </location>
</feature>
<keyword evidence="1" id="KW-0812">Transmembrane</keyword>
<feature type="transmembrane region" description="Helical" evidence="1">
    <location>
        <begin position="184"/>
        <end position="205"/>
    </location>
</feature>
<evidence type="ECO:0000313" key="3">
    <source>
        <dbReference type="Proteomes" id="UP000287171"/>
    </source>
</evidence>
<keyword evidence="1" id="KW-1133">Transmembrane helix</keyword>
<sequence>MNYFWETVNKLPAPLRLIIVVIFIGIFLYLFAGFFNIPLALPDYVINIISSTFFVAFGLVLLYGGIADLRQARREGRKPIFYKQAGIVAGIACVVVPFLLLYAVLNPHKVSDTVELTLIIIIFVVFVLGIAPAGYHYTQAMNKAGVDALKEVQREEEERKAQRERLRAEGEDLPEPHKEKGRNWLRVAVAVSGLLVWLACVTILVVDTLTRSVPYDFLMLGFSFGWLCWSVAAIMNSQDQAHEQRRSWRPWYLHVSSAYFIASLLCLCYYVTHYLLVTRYMLAKDIADKFNVIPFIVLVAVIVCSNIVTNKKARREATRTS</sequence>
<gene>
    <name evidence="2" type="ORF">KDA_72820</name>
</gene>
<keyword evidence="3" id="KW-1185">Reference proteome</keyword>